<organism evidence="3 4">
    <name type="scientific">Megasphaera massiliensis</name>
    <dbReference type="NCBI Taxonomy" id="1232428"/>
    <lineage>
        <taxon>Bacteria</taxon>
        <taxon>Bacillati</taxon>
        <taxon>Bacillota</taxon>
        <taxon>Negativicutes</taxon>
        <taxon>Veillonellales</taxon>
        <taxon>Veillonellaceae</taxon>
        <taxon>Megasphaera</taxon>
    </lineage>
</organism>
<reference evidence="3 4" key="1">
    <citation type="submission" date="2022-06" db="EMBL/GenBank/DDBJ databases">
        <title>Isolation of gut microbiota from human fecal samples.</title>
        <authorList>
            <person name="Pamer E.G."/>
            <person name="Barat B."/>
            <person name="Waligurski E."/>
            <person name="Medina S."/>
            <person name="Paddock L."/>
            <person name="Mostad J."/>
        </authorList>
    </citation>
    <scope>NUCLEOTIDE SEQUENCE [LARGE SCALE GENOMIC DNA]</scope>
    <source>
        <strain evidence="3 4">DFI.1.1</strain>
    </source>
</reference>
<feature type="compositionally biased region" description="Polar residues" evidence="1">
    <location>
        <begin position="1"/>
        <end position="11"/>
    </location>
</feature>
<keyword evidence="4" id="KW-1185">Reference proteome</keyword>
<feature type="region of interest" description="Disordered" evidence="1">
    <location>
        <begin position="1"/>
        <end position="22"/>
    </location>
</feature>
<sequence>MTNKVESNVSDQTEKRLSPEVSEQFQQDTRVVAKQAAEFIEEIHPARLLQTKQEIMDLSYAKSDELLDSFAFFRIVSCTTDEVDDMFDFLNEKMDKFYTALYAVGKPVVYGIVSYGETTNLVVGLLDTEDNSDLLKSIMEGLLDGIELLPYKTNFAARTACEKEVGLISAIPSVKIEEEKQIFSLAPLMKSLNGQDYTVLFISRPLSQDIISKKRRALIQIKDQCFAVSKRNISRQQGISRSKGNTEGRTDTITKSTSNTISESFGWALGFTFSESYSETTSESSSASENYSQTITDAINQSEGISAEVQNGVALELMDYTDKAIERLRQGRSNGMWETVISYSTDSKLAAGIIRACISGEFAKPNPVILPQVVHSFHLDKTEAEGKSLLVPEILDAEPELSPLCTVVTSEELGFMCTLPDVPVPNFELKKGKTYPLITDNAVGVEVGHICEGRRILENMPFSLTHKDLARHTFVCGITGSGKTTTVKGILKEADTPFLVIESAKKEYRNINLKDKKRPQIYTLGKPEINCLRFNPFYIQCGVSPQMHIDFLKDLFNASFSFYGPMPYILEKCLQNVYKKKGWNLTLGFHPYLVNTANSAKFFDADYMQKKYASAAHKYLFPTMQDLKLEIERYIKTEMDYEGEVAGNIKTAIMARLESLCSGSKGYMFNTYEYADMNALLNHNTIFELEGLADDSDKAFCVGLLIIFINEYRQISQEMLDMNRTLSHILVIEEAHRLLKNVSTEKSSEDLGNPKGKAVEHFANMLAEMRSYGQGVIVAEQIPSKLAPDVIKNSSNKIIQRLVSADDQAVMANTIGLTGEEGLDLGSLKTGTALCHKEGMSLPVRVQIAMVDDIKVTDDLLYGKDIKKRLYQINVSLAKEVLADSLPLMGMKMLNTILVQDCNHVSHAVTVCRQSFRSSLKKNNVTLVMCDNENEIYAELLYEGVLRYLLNGCYILKQMIPDELCSDIYQLMLSPDNDKLVLVKEQLQAEYEENLEDQGCFIVAQLIYKNAFERTDIVQTIKNYFFEISDEDILKIKAEWRGSD</sequence>
<comment type="caution">
    <text evidence="3">The sequence shown here is derived from an EMBL/GenBank/DDBJ whole genome shotgun (WGS) entry which is preliminary data.</text>
</comment>
<dbReference type="InterPro" id="IPR027417">
    <property type="entry name" value="P-loop_NTPase"/>
</dbReference>
<dbReference type="Gene3D" id="3.40.50.300">
    <property type="entry name" value="P-loop containing nucleotide triphosphate hydrolases"/>
    <property type="match status" value="2"/>
</dbReference>
<accession>A0ABT1STL4</accession>
<keyword evidence="3" id="KW-0547">Nucleotide-binding</keyword>
<dbReference type="SUPFAM" id="SSF52540">
    <property type="entry name" value="P-loop containing nucleoside triphosphate hydrolases"/>
    <property type="match status" value="1"/>
</dbReference>
<feature type="domain" description="Helicase HerA central" evidence="2">
    <location>
        <begin position="447"/>
        <end position="702"/>
    </location>
</feature>
<dbReference type="Proteomes" id="UP001206692">
    <property type="component" value="Unassembled WGS sequence"/>
</dbReference>
<evidence type="ECO:0000313" key="4">
    <source>
        <dbReference type="Proteomes" id="UP001206692"/>
    </source>
</evidence>
<dbReference type="PANTHER" id="PTHR42957:SF1">
    <property type="entry name" value="HELICASE MJ1565-RELATED"/>
    <property type="match status" value="1"/>
</dbReference>
<proteinExistence type="predicted"/>
<dbReference type="RefSeq" id="WP_062412627.1">
    <property type="nucleotide sequence ID" value="NZ_JAJCIO010000014.1"/>
</dbReference>
<name>A0ABT1STL4_9FIRM</name>
<dbReference type="EMBL" id="JANGEW010000017">
    <property type="protein sequence ID" value="MCQ5343149.1"/>
    <property type="molecule type" value="Genomic_DNA"/>
</dbReference>
<keyword evidence="3" id="KW-0067">ATP-binding</keyword>
<dbReference type="InterPro" id="IPR002789">
    <property type="entry name" value="HerA_central"/>
</dbReference>
<dbReference type="GO" id="GO:0005524">
    <property type="term" value="F:ATP binding"/>
    <property type="evidence" value="ECO:0007669"/>
    <property type="project" value="UniProtKB-KW"/>
</dbReference>
<dbReference type="PANTHER" id="PTHR42957">
    <property type="entry name" value="HELICASE MJ1565-RELATED"/>
    <property type="match status" value="1"/>
</dbReference>
<gene>
    <name evidence="3" type="ORF">NE675_08980</name>
</gene>
<evidence type="ECO:0000313" key="3">
    <source>
        <dbReference type="EMBL" id="MCQ5343149.1"/>
    </source>
</evidence>
<dbReference type="Pfam" id="PF01935">
    <property type="entry name" value="DUF87"/>
    <property type="match status" value="1"/>
</dbReference>
<evidence type="ECO:0000259" key="2">
    <source>
        <dbReference type="Pfam" id="PF01935"/>
    </source>
</evidence>
<dbReference type="InterPro" id="IPR008571">
    <property type="entry name" value="HerA-like"/>
</dbReference>
<evidence type="ECO:0000256" key="1">
    <source>
        <dbReference type="SAM" id="MobiDB-lite"/>
    </source>
</evidence>
<protein>
    <submittedName>
        <fullName evidence="3">ATP-binding protein</fullName>
    </submittedName>
</protein>